<dbReference type="STRING" id="27342.A0A0H2SD21"/>
<dbReference type="AlphaFoldDB" id="A0A0H2SD21"/>
<dbReference type="EMBL" id="KQ085885">
    <property type="protein sequence ID" value="KLO19648.1"/>
    <property type="molecule type" value="Genomic_DNA"/>
</dbReference>
<accession>A0A0H2SD21</accession>
<evidence type="ECO:0000313" key="2">
    <source>
        <dbReference type="Proteomes" id="UP000053477"/>
    </source>
</evidence>
<reference evidence="1 2" key="1">
    <citation type="submission" date="2015-04" db="EMBL/GenBank/DDBJ databases">
        <title>Complete genome sequence of Schizopora paradoxa KUC8140, a cosmopolitan wood degrader in East Asia.</title>
        <authorList>
            <consortium name="DOE Joint Genome Institute"/>
            <person name="Min B."/>
            <person name="Park H."/>
            <person name="Jang Y."/>
            <person name="Kim J.-J."/>
            <person name="Kim K.H."/>
            <person name="Pangilinan J."/>
            <person name="Lipzen A."/>
            <person name="Riley R."/>
            <person name="Grigoriev I.V."/>
            <person name="Spatafora J.W."/>
            <person name="Choi I.-G."/>
        </authorList>
    </citation>
    <scope>NUCLEOTIDE SEQUENCE [LARGE SCALE GENOMIC DNA]</scope>
    <source>
        <strain evidence="1 2">KUC8140</strain>
    </source>
</reference>
<keyword evidence="2" id="KW-1185">Reference proteome</keyword>
<dbReference type="Proteomes" id="UP000053477">
    <property type="component" value="Unassembled WGS sequence"/>
</dbReference>
<proteinExistence type="predicted"/>
<protein>
    <submittedName>
        <fullName evidence="1">Uncharacterized protein</fullName>
    </submittedName>
</protein>
<dbReference type="OrthoDB" id="3222453at2759"/>
<sequence>MGYALYDPDPRPGDDVVRVGDVGYIRHGRFERFASVFQSDCGIPAAKEEYRQVDPFTGIDKGILSSESVRSNKVKVGISANEVASGSSAGWLFSITSESDCGASLITRYRATIDRARHYPALEQHFAAYTLSYFDVAQSRMLPVKRLNDIILVTGRVMTGDWATLAFRRESQEFEGSMSFSFNSGAITLNGSASIWGKWDENVNFPKRHGPTRPQVIRDEEEPHFDQCIFIETLRGMPRSWYEKVLIQIRYHYPTHHKSKTRVSKHLEGAQNLEASGSSNLEQSNPIPSSSKMVTSQVEISPNDFQNVFTSYEVMAFLAFQIASANFDLIMIDERDVNHYLPVHVYYDEWSHIYRALQWTSGF</sequence>
<organism evidence="1 2">
    <name type="scientific">Schizopora paradoxa</name>
    <dbReference type="NCBI Taxonomy" id="27342"/>
    <lineage>
        <taxon>Eukaryota</taxon>
        <taxon>Fungi</taxon>
        <taxon>Dikarya</taxon>
        <taxon>Basidiomycota</taxon>
        <taxon>Agaricomycotina</taxon>
        <taxon>Agaricomycetes</taxon>
        <taxon>Hymenochaetales</taxon>
        <taxon>Schizoporaceae</taxon>
        <taxon>Schizopora</taxon>
    </lineage>
</organism>
<name>A0A0H2SD21_9AGAM</name>
<dbReference type="InParanoid" id="A0A0H2SD21"/>
<gene>
    <name evidence="1" type="ORF">SCHPADRAFT_52855</name>
</gene>
<evidence type="ECO:0000313" key="1">
    <source>
        <dbReference type="EMBL" id="KLO19648.1"/>
    </source>
</evidence>